<name>A0ACC3BVT6_PYRYE</name>
<evidence type="ECO:0000313" key="1">
    <source>
        <dbReference type="EMBL" id="KAK1862129.1"/>
    </source>
</evidence>
<comment type="caution">
    <text evidence="1">The sequence shown here is derived from an EMBL/GenBank/DDBJ whole genome shotgun (WGS) entry which is preliminary data.</text>
</comment>
<accession>A0ACC3BVT6</accession>
<protein>
    <submittedName>
        <fullName evidence="1">Uncharacterized protein</fullName>
    </submittedName>
</protein>
<reference evidence="1" key="1">
    <citation type="submission" date="2019-11" db="EMBL/GenBank/DDBJ databases">
        <title>Nori genome reveals adaptations in red seaweeds to the harsh intertidal environment.</title>
        <authorList>
            <person name="Wang D."/>
            <person name="Mao Y."/>
        </authorList>
    </citation>
    <scope>NUCLEOTIDE SEQUENCE</scope>
    <source>
        <tissue evidence="1">Gametophyte</tissue>
    </source>
</reference>
<sequence length="296" mass="30311">MQAAYGVQDAAVLRDVKAASAGLYVARSSLAGGTSGLGVFAARRISEGDVVGPYFGAIVYTDLGAKRIKTARYASSVLGSHAPTSDDFFERALQVRVRPPVPTAATVGSEASAAAGAAGHPPSGRARARTRVGSDGLVDVWIVASPACVAGYVNDCRPTGLVDQASHDAARAAQRAADVGACPASPAGGVEAAPRSRDSPHTLHESTAASIAGPNVKLHVRSGPSASQHALEELSVEHLIRPDAVVLVALRAIAIDEELVLDYGGAFLFERGDGGDRSGRQLTSRSTPHTFTAVGE</sequence>
<dbReference type="Proteomes" id="UP000798662">
    <property type="component" value="Chromosome 1"/>
</dbReference>
<gene>
    <name evidence="1" type="ORF">I4F81_004705</name>
</gene>
<proteinExistence type="predicted"/>
<keyword evidence="2" id="KW-1185">Reference proteome</keyword>
<evidence type="ECO:0000313" key="2">
    <source>
        <dbReference type="Proteomes" id="UP000798662"/>
    </source>
</evidence>
<organism evidence="1 2">
    <name type="scientific">Pyropia yezoensis</name>
    <name type="common">Susabi-nori</name>
    <name type="synonym">Porphyra yezoensis</name>
    <dbReference type="NCBI Taxonomy" id="2788"/>
    <lineage>
        <taxon>Eukaryota</taxon>
        <taxon>Rhodophyta</taxon>
        <taxon>Bangiophyceae</taxon>
        <taxon>Bangiales</taxon>
        <taxon>Bangiaceae</taxon>
        <taxon>Pyropia</taxon>
    </lineage>
</organism>
<dbReference type="EMBL" id="CM020618">
    <property type="protein sequence ID" value="KAK1862129.1"/>
    <property type="molecule type" value="Genomic_DNA"/>
</dbReference>